<dbReference type="AlphaFoldDB" id="A0A2H6K6G3"/>
<dbReference type="GeneID" id="39872339"/>
<keyword evidence="2" id="KW-1185">Reference proteome</keyword>
<reference evidence="1 2" key="1">
    <citation type="journal article" date="2017" name="BMC Genomics">
        <title>Whole-genome assembly of Babesia ovata and comparative genomics between closely related pathogens.</title>
        <authorList>
            <person name="Yamagishi J."/>
            <person name="Asada M."/>
            <person name="Hakimi H."/>
            <person name="Tanaka T.Q."/>
            <person name="Sugimoto C."/>
            <person name="Kawazu S."/>
        </authorList>
    </citation>
    <scope>NUCLEOTIDE SEQUENCE [LARGE SCALE GENOMIC DNA]</scope>
    <source>
        <strain evidence="1 2">Miyake</strain>
    </source>
</reference>
<dbReference type="RefSeq" id="XP_028864812.1">
    <property type="nucleotide sequence ID" value="XM_029008979.1"/>
</dbReference>
<dbReference type="EMBL" id="BDSA01000001">
    <property type="protein sequence ID" value="GBE58569.1"/>
    <property type="molecule type" value="Genomic_DNA"/>
</dbReference>
<organism evidence="1 2">
    <name type="scientific">Babesia ovata</name>
    <dbReference type="NCBI Taxonomy" id="189622"/>
    <lineage>
        <taxon>Eukaryota</taxon>
        <taxon>Sar</taxon>
        <taxon>Alveolata</taxon>
        <taxon>Apicomplexa</taxon>
        <taxon>Aconoidasida</taxon>
        <taxon>Piroplasmida</taxon>
        <taxon>Babesiidae</taxon>
        <taxon>Babesia</taxon>
    </lineage>
</organism>
<protein>
    <submittedName>
        <fullName evidence="1">Uncharacterized protein</fullName>
    </submittedName>
</protein>
<dbReference type="VEuPathDB" id="PiroplasmaDB:BOVATA_000620"/>
<dbReference type="Proteomes" id="UP000236319">
    <property type="component" value="Unassembled WGS sequence"/>
</dbReference>
<name>A0A2H6K6G3_9APIC</name>
<sequence length="214" mass="24823">MAIDHPGVPRKRGGRRYQFDPLAVSAAYPLVAQHVRKQVIRDRLALKRQNSANLRSRRALFERLSQMERQFVRPQSLDELVLRATALNEQLAIQREIECALTSLLCVVQRIRRAAANQEFGIFSAKPSTWEEQRAERDALEALRAQRAKTFVSELMARSEVELERRRLALEEAVRRKEIRDREEQAEEEETMLGCDRKLLASGVYRAQIKPHHS</sequence>
<comment type="caution">
    <text evidence="1">The sequence shown here is derived from an EMBL/GenBank/DDBJ whole genome shotgun (WGS) entry which is preliminary data.</text>
</comment>
<evidence type="ECO:0000313" key="1">
    <source>
        <dbReference type="EMBL" id="GBE58569.1"/>
    </source>
</evidence>
<gene>
    <name evidence="1" type="ORF">BOVATA_000620</name>
</gene>
<proteinExistence type="predicted"/>
<accession>A0A2H6K6G3</accession>
<evidence type="ECO:0000313" key="2">
    <source>
        <dbReference type="Proteomes" id="UP000236319"/>
    </source>
</evidence>
<dbReference type="OrthoDB" id="360787at2759"/>